<evidence type="ECO:0000256" key="4">
    <source>
        <dbReference type="ARBA" id="ARBA00022989"/>
    </source>
</evidence>
<reference evidence="8" key="1">
    <citation type="submission" date="2020-12" db="EMBL/GenBank/DDBJ databases">
        <title>The genome sequence of Inhella sp. 1Y17.</title>
        <authorList>
            <person name="Liu Y."/>
        </authorList>
    </citation>
    <scope>NUCLEOTIDE SEQUENCE</scope>
    <source>
        <strain evidence="8">1Y17</strain>
    </source>
</reference>
<evidence type="ECO:0000313" key="8">
    <source>
        <dbReference type="EMBL" id="MBH9578585.1"/>
    </source>
</evidence>
<name>A0A931NJF6_9BURK</name>
<evidence type="ECO:0000256" key="6">
    <source>
        <dbReference type="SAM" id="Phobius"/>
    </source>
</evidence>
<dbReference type="GO" id="GO:0005886">
    <property type="term" value="C:plasma membrane"/>
    <property type="evidence" value="ECO:0007669"/>
    <property type="project" value="UniProtKB-SubCell"/>
</dbReference>
<dbReference type="AlphaFoldDB" id="A0A931NJF6"/>
<dbReference type="InterPro" id="IPR003838">
    <property type="entry name" value="ABC3_permease_C"/>
</dbReference>
<proteinExistence type="predicted"/>
<comment type="caution">
    <text evidence="8">The sequence shown here is derived from an EMBL/GenBank/DDBJ whole genome shotgun (WGS) entry which is preliminary data.</text>
</comment>
<feature type="transmembrane region" description="Helical" evidence="6">
    <location>
        <begin position="284"/>
        <end position="308"/>
    </location>
</feature>
<dbReference type="PANTHER" id="PTHR30572">
    <property type="entry name" value="MEMBRANE COMPONENT OF TRANSPORTER-RELATED"/>
    <property type="match status" value="1"/>
</dbReference>
<dbReference type="GO" id="GO:0022857">
    <property type="term" value="F:transmembrane transporter activity"/>
    <property type="evidence" value="ECO:0007669"/>
    <property type="project" value="TreeGrafter"/>
</dbReference>
<organism evidence="8 9">
    <name type="scientific">Inhella proteolytica</name>
    <dbReference type="NCBI Taxonomy" id="2795029"/>
    <lineage>
        <taxon>Bacteria</taxon>
        <taxon>Pseudomonadati</taxon>
        <taxon>Pseudomonadota</taxon>
        <taxon>Betaproteobacteria</taxon>
        <taxon>Burkholderiales</taxon>
        <taxon>Sphaerotilaceae</taxon>
        <taxon>Inhella</taxon>
    </lineage>
</organism>
<keyword evidence="9" id="KW-1185">Reference proteome</keyword>
<feature type="transmembrane region" description="Helical" evidence="6">
    <location>
        <begin position="676"/>
        <end position="699"/>
    </location>
</feature>
<evidence type="ECO:0000259" key="7">
    <source>
        <dbReference type="Pfam" id="PF02687"/>
    </source>
</evidence>
<protein>
    <submittedName>
        <fullName evidence="8">FtsX-like permease family protein</fullName>
    </submittedName>
</protein>
<feature type="transmembrane region" description="Helical" evidence="6">
    <location>
        <begin position="735"/>
        <end position="755"/>
    </location>
</feature>
<keyword evidence="4 6" id="KW-1133">Transmembrane helix</keyword>
<feature type="domain" description="ABC3 transporter permease C-terminal" evidence="7">
    <location>
        <begin position="292"/>
        <end position="404"/>
    </location>
</feature>
<dbReference type="RefSeq" id="WP_198112356.1">
    <property type="nucleotide sequence ID" value="NZ_JAEDAK010000013.1"/>
</dbReference>
<feature type="transmembrane region" description="Helical" evidence="6">
    <location>
        <begin position="767"/>
        <end position="787"/>
    </location>
</feature>
<evidence type="ECO:0000256" key="5">
    <source>
        <dbReference type="ARBA" id="ARBA00023136"/>
    </source>
</evidence>
<keyword evidence="3 6" id="KW-0812">Transmembrane</keyword>
<dbReference type="InterPro" id="IPR050250">
    <property type="entry name" value="Macrolide_Exporter_MacB"/>
</dbReference>
<feature type="transmembrane region" description="Helical" evidence="6">
    <location>
        <begin position="432"/>
        <end position="453"/>
    </location>
</feature>
<comment type="subcellular location">
    <subcellularLocation>
        <location evidence="1">Cell membrane</location>
        <topology evidence="1">Multi-pass membrane protein</topology>
    </subcellularLocation>
</comment>
<dbReference type="Proteomes" id="UP000613266">
    <property type="component" value="Unassembled WGS sequence"/>
</dbReference>
<evidence type="ECO:0000256" key="1">
    <source>
        <dbReference type="ARBA" id="ARBA00004651"/>
    </source>
</evidence>
<dbReference type="PANTHER" id="PTHR30572:SF18">
    <property type="entry name" value="ABC-TYPE MACROLIDE FAMILY EXPORT SYSTEM PERMEASE COMPONENT 2"/>
    <property type="match status" value="1"/>
</dbReference>
<accession>A0A931NJF6</accession>
<evidence type="ECO:0000256" key="3">
    <source>
        <dbReference type="ARBA" id="ARBA00022692"/>
    </source>
</evidence>
<feature type="transmembrane region" description="Helical" evidence="6">
    <location>
        <begin position="341"/>
        <end position="369"/>
    </location>
</feature>
<dbReference type="Pfam" id="PF02687">
    <property type="entry name" value="FtsX"/>
    <property type="match status" value="1"/>
</dbReference>
<feature type="transmembrane region" description="Helical" evidence="6">
    <location>
        <begin position="381"/>
        <end position="407"/>
    </location>
</feature>
<evidence type="ECO:0000256" key="2">
    <source>
        <dbReference type="ARBA" id="ARBA00022475"/>
    </source>
</evidence>
<keyword evidence="2" id="KW-1003">Cell membrane</keyword>
<sequence>MKALLLDALRALRKRPGATAVAAGGLMLALATTLLVGLLALALASTDPAIPEPERIVMLDFKGNPPGQPSDWFAASPVAFGSLLKHSGAPLDLIARSSDDGFNLRLEGELQPLNLVVADPELVSLFGWRALAGDLRATLQRRDALALTQSLVRRLWGELAPQQALGRSLESNGKVYVVTAVIPDPDARNPLSDYQLLAGFDGQANALNEQDQQAIFMVNGRVFARLRPGGTAAEIGPWMREAFRASPGYAQLPADWKDGREAAYFRGLPLVELPFAGAENGMRWLQVGALGAASALLLLLAAINTMNLQAAQLLQRQRETALRRSLGAAAPQLLQLWATELLLPLLLAGAGALLLAWWLAPALAAWLGLPPALNLADPPPRVALVGLLGVCALLLPLALALPAWAALRRAPAPALQGRTASEGPWGRRVRQLLLALQLAGALLLLALTGVLALQHRHLLQADRGFATENRLVMTVWATPADAPKAAPLLAALNRHPAVQHWGFSSAVPARDTRGQQEVHVSASGHKQVLRLTRVSPGYFATYGMRWLAGEPRASSGEKLLVLDERAARALGFATPQAALGAVLRGGGDYLQEGQDPRRVVGVVAAVKQEGVREAPQAQGFLVSDEPQGNLTLYGPDLPALRAALDQAWKDIGAPLVRYVRSVDEQRSLAYRQEAQLAGLLAALALLAVGVAALGAYALVADTLRRRRTELVLRRLHGAGGLDIVRSVISEFRTPMALAALLALPLAAWLGSVYLAGFQERVAPLPGLLLPLLSAALLTLAVLAGAVVRHVRLALALRPIDVLN</sequence>
<gene>
    <name evidence="8" type="ORF">I7X39_16965</name>
</gene>
<keyword evidence="5 6" id="KW-0472">Membrane</keyword>
<dbReference type="EMBL" id="JAEDAK010000013">
    <property type="protein sequence ID" value="MBH9578585.1"/>
    <property type="molecule type" value="Genomic_DNA"/>
</dbReference>
<evidence type="ECO:0000313" key="9">
    <source>
        <dbReference type="Proteomes" id="UP000613266"/>
    </source>
</evidence>